<dbReference type="Proteomes" id="UP000006663">
    <property type="component" value="Plasmid pHBOR04"/>
</dbReference>
<dbReference type="KEGG" id="hbo:Hbor_37430"/>
<reference evidence="1" key="2">
    <citation type="submission" date="2009-08" db="EMBL/GenBank/DDBJ databases">
        <title>The complete plasmid4 of Halogeometricum borinquense DSM 11551.</title>
        <authorList>
            <consortium name="US DOE Joint Genome Institute (JGI-PGF)"/>
            <person name="Lucas S."/>
            <person name="Copeland A."/>
            <person name="Lapidus A."/>
            <person name="Glavina del Rio T."/>
            <person name="Dalin E."/>
            <person name="Tice H."/>
            <person name="Bruce D."/>
            <person name="Goodwin L."/>
            <person name="Pitluck S."/>
            <person name="Kyrpides N."/>
            <person name="Mavromatis K."/>
            <person name="Mikhailova N."/>
            <person name="Anderson I."/>
            <person name="Brettin T."/>
            <person name="Detter J.C."/>
            <person name="Han C."/>
            <person name="Larimer F."/>
            <person name="Land M."/>
            <person name="Hauser L."/>
            <person name="Markowitz V."/>
            <person name="Cheng J.-F."/>
            <person name="Hugenholtz P."/>
            <person name="Woyke T."/>
            <person name="Wu D."/>
            <person name="Tindal B."/>
            <person name="Klenk H.-P."/>
            <person name="Eisen J.A."/>
        </authorList>
    </citation>
    <scope>NUCLEOTIDE SEQUENCE</scope>
    <source>
        <strain evidence="1">PR 3</strain>
        <plasmid evidence="1">pHBOR04</plasmid>
    </source>
</reference>
<sequence>MERVIVKSNYPKMASGYKKDGEYKRGYKYATITFVGDYAPIVLGFHGFDVLEYVAIHLF</sequence>
<name>E4NWM9_HALBP</name>
<geneLocation type="plasmid" evidence="1 3">
    <name>pHBOR04</name>
</geneLocation>
<evidence type="ECO:0000313" key="3">
    <source>
        <dbReference type="Proteomes" id="UP000006663"/>
    </source>
</evidence>
<proteinExistence type="predicted"/>
<organism evidence="1 3">
    <name type="scientific">Halogeometricum borinquense (strain ATCC 700274 / DSM 11551 / JCM 10706 / KCTC 4070 / PR3)</name>
    <dbReference type="NCBI Taxonomy" id="469382"/>
    <lineage>
        <taxon>Archaea</taxon>
        <taxon>Methanobacteriati</taxon>
        <taxon>Methanobacteriota</taxon>
        <taxon>Stenosarchaea group</taxon>
        <taxon>Halobacteria</taxon>
        <taxon>Halobacteriales</taxon>
        <taxon>Haloferacaceae</taxon>
        <taxon>Halogeometricum</taxon>
    </lineage>
</organism>
<keyword evidence="3" id="KW-1185">Reference proteome</keyword>
<keyword evidence="1" id="KW-0614">Plasmid</keyword>
<evidence type="ECO:0000313" key="1">
    <source>
        <dbReference type="EMBL" id="ADQ69449.1"/>
    </source>
</evidence>
<dbReference type="AlphaFoldDB" id="E4NWM9"/>
<dbReference type="HOGENOM" id="CLU_2949156_0_0_2"/>
<evidence type="ECO:0000313" key="2">
    <source>
        <dbReference type="EMBL" id="ELY25757.1"/>
    </source>
</evidence>
<accession>E4NWM9</accession>
<reference evidence="3" key="1">
    <citation type="journal article" date="2009" name="Stand. Genomic Sci.">
        <title>Complete genome sequence of Halogeometricum borinquense type strain (PR3).</title>
        <authorList>
            <person name="Malfatti S."/>
            <person name="Tindall B.J."/>
            <person name="Schneider S."/>
            <person name="Fahnrich R."/>
            <person name="Lapidus A."/>
            <person name="Labuttii K."/>
            <person name="Copeland A."/>
            <person name="Glavina Del Rio T."/>
            <person name="Nolan M."/>
            <person name="Chen F."/>
            <person name="Lucas S."/>
            <person name="Tice H."/>
            <person name="Cheng J.F."/>
            <person name="Bruce D."/>
            <person name="Goodwin L."/>
            <person name="Pitluck S."/>
            <person name="Anderson I."/>
            <person name="Pati A."/>
            <person name="Ivanova N."/>
            <person name="Mavromatis K."/>
            <person name="Chen A."/>
            <person name="Palaniappan K."/>
            <person name="D'haeseleer P."/>
            <person name="Goker M."/>
            <person name="Bristow J."/>
            <person name="Eisen J.A."/>
            <person name="Markowitz V."/>
            <person name="Hugenholtz P."/>
            <person name="Kyrpides N.C."/>
            <person name="Klenk H.P."/>
            <person name="Chain P."/>
        </authorList>
    </citation>
    <scope>NUCLEOTIDE SEQUENCE [LARGE SCALE GENOMIC DNA]</scope>
    <source>
        <strain evidence="3">ATCC 700274 / DSM 11551 / JCM 10706 / KCTC 4070 / PR3</strain>
        <plasmid evidence="3">pHBOR04</plasmid>
    </source>
</reference>
<dbReference type="EMBL" id="AOHT01000043">
    <property type="protein sequence ID" value="ELY25757.1"/>
    <property type="molecule type" value="Genomic_DNA"/>
</dbReference>
<protein>
    <submittedName>
        <fullName evidence="1">Uncharacterized protein</fullName>
    </submittedName>
</protein>
<evidence type="ECO:0000313" key="4">
    <source>
        <dbReference type="Proteomes" id="UP000011585"/>
    </source>
</evidence>
<reference evidence="2 4" key="3">
    <citation type="journal article" date="2014" name="PLoS Genet.">
        <title>Phylogenetically driven sequencing of extremely halophilic archaea reveals strategies for static and dynamic osmo-response.</title>
        <authorList>
            <person name="Becker E.A."/>
            <person name="Seitzer P.M."/>
            <person name="Tritt A."/>
            <person name="Larsen D."/>
            <person name="Krusor M."/>
            <person name="Yao A.I."/>
            <person name="Wu D."/>
            <person name="Madern D."/>
            <person name="Eisen J.A."/>
            <person name="Darling A.E."/>
            <person name="Facciotti M.T."/>
        </authorList>
    </citation>
    <scope>NUCLEOTIDE SEQUENCE [LARGE SCALE GENOMIC DNA]</scope>
    <source>
        <strain evidence="2 4">DSM 11551</strain>
    </source>
</reference>
<gene>
    <name evidence="1" type="ordered locus">Hbor_37430</name>
    <name evidence="2" type="ORF">C499_12780</name>
</gene>
<dbReference type="Proteomes" id="UP000011585">
    <property type="component" value="Unassembled WGS sequence"/>
</dbReference>
<dbReference type="EMBL" id="CP001694">
    <property type="protein sequence ID" value="ADQ69449.1"/>
    <property type="molecule type" value="Genomic_DNA"/>
</dbReference>